<dbReference type="InterPro" id="IPR040976">
    <property type="entry name" value="Pkinase_fungal"/>
</dbReference>
<dbReference type="SUPFAM" id="SSF56112">
    <property type="entry name" value="Protein kinase-like (PK-like)"/>
    <property type="match status" value="1"/>
</dbReference>
<reference evidence="3" key="2">
    <citation type="submission" date="2021-10" db="EMBL/GenBank/DDBJ databases">
        <title>Phylogenomics reveals ancestral predisposition of the termite-cultivated fungus Termitomyces towards a domesticated lifestyle.</title>
        <authorList>
            <person name="Auxier B."/>
            <person name="Grum-Grzhimaylo A."/>
            <person name="Cardenas M.E."/>
            <person name="Lodge J.D."/>
            <person name="Laessoe T."/>
            <person name="Pedersen O."/>
            <person name="Smith M.E."/>
            <person name="Kuyper T.W."/>
            <person name="Franco-Molano E.A."/>
            <person name="Baroni T.J."/>
            <person name="Aanen D.K."/>
        </authorList>
    </citation>
    <scope>NUCLEOTIDE SEQUENCE</scope>
    <source>
        <strain evidence="3">D49</strain>
    </source>
</reference>
<dbReference type="PANTHER" id="PTHR38248">
    <property type="entry name" value="FUNK1 6"/>
    <property type="match status" value="1"/>
</dbReference>
<sequence>MTINSADILQFRVNESRSQIVDRVHTQILMPTGINIKSFSRLLELLKVLYNLIQEHENAHCKGIVHRDISIGNLMIFPLDWDDVANTCGRLMDFDRAKLAMEFTSPPSHSIPQDRISRYMDYLQDFGLAVDPEAIKLGYMLAEMSTCNYMRDVIRARGSYFDVVPDGLQWKFAHLGWKSKDAKWPDFSNRKHRQGQRTGTLPFISSEVLFGTAIFGSAKTVQNSVHDIESFLWVIVHICLTHQGPGLGAPRKELTSSQPENMQSKALKKIIFDVFENPNGASLAIEKTVLITNVDQFVVDILPHFHPYFDCLKPMVTQWWATLRLAYQHEAYEYYHIHSHILAILQTAIADLESPNKPPGYQQDIDDQGYQHEIERRQALHQEALARFRTLHGMDKKNADTMQSTPPASLEESPNRYRQLPASPSTPSPLPFDPSQPSPNRPSKMQRRC</sequence>
<feature type="compositionally biased region" description="Pro residues" evidence="1">
    <location>
        <begin position="424"/>
        <end position="440"/>
    </location>
</feature>
<feature type="region of interest" description="Disordered" evidence="1">
    <location>
        <begin position="395"/>
        <end position="449"/>
    </location>
</feature>
<dbReference type="GO" id="GO:0005524">
    <property type="term" value="F:ATP binding"/>
    <property type="evidence" value="ECO:0007669"/>
    <property type="project" value="InterPro"/>
</dbReference>
<evidence type="ECO:0000256" key="1">
    <source>
        <dbReference type="SAM" id="MobiDB-lite"/>
    </source>
</evidence>
<dbReference type="PROSITE" id="PS00109">
    <property type="entry name" value="PROTEIN_KINASE_TYR"/>
    <property type="match status" value="1"/>
</dbReference>
<evidence type="ECO:0000259" key="2">
    <source>
        <dbReference type="PROSITE" id="PS50011"/>
    </source>
</evidence>
<keyword evidence="4" id="KW-1185">Reference proteome</keyword>
<feature type="domain" description="Protein kinase" evidence="2">
    <location>
        <begin position="1"/>
        <end position="309"/>
    </location>
</feature>
<dbReference type="AlphaFoldDB" id="A0A9P7KHT7"/>
<name>A0A9P7KHT7_9AGAR</name>
<dbReference type="Gene3D" id="1.10.510.10">
    <property type="entry name" value="Transferase(Phosphotransferase) domain 1"/>
    <property type="match status" value="1"/>
</dbReference>
<dbReference type="InterPro" id="IPR008266">
    <property type="entry name" value="Tyr_kinase_AS"/>
</dbReference>
<accession>A0A9P7KHT7</accession>
<dbReference type="InterPro" id="IPR011009">
    <property type="entry name" value="Kinase-like_dom_sf"/>
</dbReference>
<dbReference type="PANTHER" id="PTHR38248:SF2">
    <property type="entry name" value="FUNK1 11"/>
    <property type="match status" value="1"/>
</dbReference>
<dbReference type="Pfam" id="PF17667">
    <property type="entry name" value="Pkinase_fungal"/>
    <property type="match status" value="2"/>
</dbReference>
<proteinExistence type="predicted"/>
<protein>
    <recommendedName>
        <fullName evidence="2">Protein kinase domain-containing protein</fullName>
    </recommendedName>
</protein>
<dbReference type="PROSITE" id="PS50011">
    <property type="entry name" value="PROTEIN_KINASE_DOM"/>
    <property type="match status" value="1"/>
</dbReference>
<evidence type="ECO:0000313" key="4">
    <source>
        <dbReference type="Proteomes" id="UP000717328"/>
    </source>
</evidence>
<dbReference type="OrthoDB" id="312874at2759"/>
<gene>
    <name evidence="3" type="ORF">H0H81_006345</name>
</gene>
<organism evidence="3 4">
    <name type="scientific">Sphagnurus paluster</name>
    <dbReference type="NCBI Taxonomy" id="117069"/>
    <lineage>
        <taxon>Eukaryota</taxon>
        <taxon>Fungi</taxon>
        <taxon>Dikarya</taxon>
        <taxon>Basidiomycota</taxon>
        <taxon>Agaricomycotina</taxon>
        <taxon>Agaricomycetes</taxon>
        <taxon>Agaricomycetidae</taxon>
        <taxon>Agaricales</taxon>
        <taxon>Tricholomatineae</taxon>
        <taxon>Lyophyllaceae</taxon>
        <taxon>Sphagnurus</taxon>
    </lineage>
</organism>
<dbReference type="GO" id="GO:0004672">
    <property type="term" value="F:protein kinase activity"/>
    <property type="evidence" value="ECO:0007669"/>
    <property type="project" value="InterPro"/>
</dbReference>
<dbReference type="InterPro" id="IPR000719">
    <property type="entry name" value="Prot_kinase_dom"/>
</dbReference>
<comment type="caution">
    <text evidence="3">The sequence shown here is derived from an EMBL/GenBank/DDBJ whole genome shotgun (WGS) entry which is preliminary data.</text>
</comment>
<dbReference type="Proteomes" id="UP000717328">
    <property type="component" value="Unassembled WGS sequence"/>
</dbReference>
<evidence type="ECO:0000313" key="3">
    <source>
        <dbReference type="EMBL" id="KAG5649095.1"/>
    </source>
</evidence>
<reference evidence="3" key="1">
    <citation type="submission" date="2021-02" db="EMBL/GenBank/DDBJ databases">
        <authorList>
            <person name="Nieuwenhuis M."/>
            <person name="Van De Peppel L.J.J."/>
        </authorList>
    </citation>
    <scope>NUCLEOTIDE SEQUENCE</scope>
    <source>
        <strain evidence="3">D49</strain>
    </source>
</reference>
<dbReference type="EMBL" id="JABCKI010001629">
    <property type="protein sequence ID" value="KAG5649095.1"/>
    <property type="molecule type" value="Genomic_DNA"/>
</dbReference>